<evidence type="ECO:0000313" key="1">
    <source>
        <dbReference type="EMBL" id="GFN88237.1"/>
    </source>
</evidence>
<keyword evidence="2" id="KW-1185">Reference proteome</keyword>
<organism evidence="1 2">
    <name type="scientific">Plakobranchus ocellatus</name>
    <dbReference type="NCBI Taxonomy" id="259542"/>
    <lineage>
        <taxon>Eukaryota</taxon>
        <taxon>Metazoa</taxon>
        <taxon>Spiralia</taxon>
        <taxon>Lophotrochozoa</taxon>
        <taxon>Mollusca</taxon>
        <taxon>Gastropoda</taxon>
        <taxon>Heterobranchia</taxon>
        <taxon>Euthyneura</taxon>
        <taxon>Panpulmonata</taxon>
        <taxon>Sacoglossa</taxon>
        <taxon>Placobranchoidea</taxon>
        <taxon>Plakobranchidae</taxon>
        <taxon>Plakobranchus</taxon>
    </lineage>
</organism>
<proteinExistence type="predicted"/>
<name>A0AAV3Z140_9GAST</name>
<sequence length="81" mass="8780">MKKVDISSGQDADSLTSYCGRKSGSTVTVRRTSLHYTNVCSAFNSHVRTRGSSASLHTNAAIALCNLGLEWQSWMNDGLID</sequence>
<dbReference type="EMBL" id="BLXT01001848">
    <property type="protein sequence ID" value="GFN88237.1"/>
    <property type="molecule type" value="Genomic_DNA"/>
</dbReference>
<evidence type="ECO:0000313" key="2">
    <source>
        <dbReference type="Proteomes" id="UP000735302"/>
    </source>
</evidence>
<reference evidence="1 2" key="1">
    <citation type="journal article" date="2021" name="Elife">
        <title>Chloroplast acquisition without the gene transfer in kleptoplastic sea slugs, Plakobranchus ocellatus.</title>
        <authorList>
            <person name="Maeda T."/>
            <person name="Takahashi S."/>
            <person name="Yoshida T."/>
            <person name="Shimamura S."/>
            <person name="Takaki Y."/>
            <person name="Nagai Y."/>
            <person name="Toyoda A."/>
            <person name="Suzuki Y."/>
            <person name="Arimoto A."/>
            <person name="Ishii H."/>
            <person name="Satoh N."/>
            <person name="Nishiyama T."/>
            <person name="Hasebe M."/>
            <person name="Maruyama T."/>
            <person name="Minagawa J."/>
            <person name="Obokata J."/>
            <person name="Shigenobu S."/>
        </authorList>
    </citation>
    <scope>NUCLEOTIDE SEQUENCE [LARGE SCALE GENOMIC DNA]</scope>
</reference>
<protein>
    <submittedName>
        <fullName evidence="1">Uncharacterized protein</fullName>
    </submittedName>
</protein>
<dbReference type="AlphaFoldDB" id="A0AAV3Z140"/>
<accession>A0AAV3Z140</accession>
<gene>
    <name evidence="1" type="ORF">PoB_001474300</name>
</gene>
<comment type="caution">
    <text evidence="1">The sequence shown here is derived from an EMBL/GenBank/DDBJ whole genome shotgun (WGS) entry which is preliminary data.</text>
</comment>
<dbReference type="Proteomes" id="UP000735302">
    <property type="component" value="Unassembled WGS sequence"/>
</dbReference>